<dbReference type="GO" id="GO:0016757">
    <property type="term" value="F:glycosyltransferase activity"/>
    <property type="evidence" value="ECO:0007669"/>
    <property type="project" value="InterPro"/>
</dbReference>
<evidence type="ECO:0000313" key="2">
    <source>
        <dbReference type="EMBL" id="VVT27979.1"/>
    </source>
</evidence>
<name>A0A5E8AG82_9SPHN</name>
<feature type="domain" description="Glycosyl transferase family 1" evidence="1">
    <location>
        <begin position="212"/>
        <end position="320"/>
    </location>
</feature>
<dbReference type="CDD" id="cd03801">
    <property type="entry name" value="GT4_PimA-like"/>
    <property type="match status" value="1"/>
</dbReference>
<dbReference type="Proteomes" id="UP000326857">
    <property type="component" value="Unassembled WGS sequence"/>
</dbReference>
<dbReference type="PANTHER" id="PTHR12526">
    <property type="entry name" value="GLYCOSYLTRANSFERASE"/>
    <property type="match status" value="1"/>
</dbReference>
<accession>A0A5E8AG82</accession>
<dbReference type="InterPro" id="IPR001296">
    <property type="entry name" value="Glyco_trans_1"/>
</dbReference>
<dbReference type="Pfam" id="PF00534">
    <property type="entry name" value="Glycos_transf_1"/>
    <property type="match status" value="1"/>
</dbReference>
<gene>
    <name evidence="2" type="ORF">SPHINGO391_500110</name>
</gene>
<dbReference type="Gene3D" id="3.40.50.2000">
    <property type="entry name" value="Glycogen Phosphorylase B"/>
    <property type="match status" value="1"/>
</dbReference>
<dbReference type="RefSeq" id="WP_234422795.1">
    <property type="nucleotide sequence ID" value="NZ_LR701528.1"/>
</dbReference>
<dbReference type="EMBL" id="CABVLI010000046">
    <property type="protein sequence ID" value="VVT27979.1"/>
    <property type="molecule type" value="Genomic_DNA"/>
</dbReference>
<evidence type="ECO:0000313" key="3">
    <source>
        <dbReference type="Proteomes" id="UP000326857"/>
    </source>
</evidence>
<dbReference type="SUPFAM" id="SSF53756">
    <property type="entry name" value="UDP-Glycosyltransferase/glycogen phosphorylase"/>
    <property type="match status" value="1"/>
</dbReference>
<keyword evidence="2" id="KW-0808">Transferase</keyword>
<proteinExistence type="predicted"/>
<protein>
    <submittedName>
        <fullName evidence="2">Glycosyl transferase family 1</fullName>
    </submittedName>
</protein>
<evidence type="ECO:0000259" key="1">
    <source>
        <dbReference type="Pfam" id="PF00534"/>
    </source>
</evidence>
<organism evidence="2 3">
    <name type="scientific">Sphingomonas aurantiaca</name>
    <dbReference type="NCBI Taxonomy" id="185949"/>
    <lineage>
        <taxon>Bacteria</taxon>
        <taxon>Pseudomonadati</taxon>
        <taxon>Pseudomonadota</taxon>
        <taxon>Alphaproteobacteria</taxon>
        <taxon>Sphingomonadales</taxon>
        <taxon>Sphingomonadaceae</taxon>
        <taxon>Sphingomonas</taxon>
    </lineage>
</organism>
<sequence>MAAPLTARRSVVVISDWVDGPHPGHDCPSPAVLPVHAVGSASQPWIGDLVAADVTGGYLERLPLALVAAGIVDQAEIWHHWRGADEPPFSRDNAVMTRRAFRIDDEHAPFASSQMIAFVEAFGAPHILVVLGLGVAAELLALCANSIILYNSIDAPSLRVPAEVSRHFDLVITGAQWQSDEVEARHPGMRTAILPIGPEFAATHQFRPLGTAKDVDLIYVAAAQPYKRYDILFDALANLPRDVRALCVFGYGEDADALRQRARDQNLSIEFVGPPGVPIEEVNHLMNRARFGVVCGIDDGAPAILTEYMLAGLPVLANADLRCGLQFILPETGMTASANGFAEAILKMRETADDFRPREAALERWTWTHSVKRLTRIIEQIHDAKQ</sequence>
<reference evidence="2 3" key="1">
    <citation type="submission" date="2019-09" db="EMBL/GenBank/DDBJ databases">
        <authorList>
            <person name="Dittami M. S."/>
        </authorList>
    </citation>
    <scope>NUCLEOTIDE SEQUENCE [LARGE SCALE GENOMIC DNA]</scope>
    <source>
        <strain evidence="2">SPHINGO391</strain>
    </source>
</reference>
<dbReference type="AlphaFoldDB" id="A0A5E8AG82"/>